<keyword evidence="3" id="KW-0223">Dioxygenase</keyword>
<evidence type="ECO:0000256" key="2">
    <source>
        <dbReference type="SAM" id="SignalP"/>
    </source>
</evidence>
<feature type="region of interest" description="Disordered" evidence="1">
    <location>
        <begin position="140"/>
        <end position="163"/>
    </location>
</feature>
<gene>
    <name evidence="3" type="ORF">ZHAS_00019985</name>
</gene>
<evidence type="ECO:0000256" key="1">
    <source>
        <dbReference type="SAM" id="MobiDB-lite"/>
    </source>
</evidence>
<dbReference type="Proteomes" id="UP000030765">
    <property type="component" value="Unassembled WGS sequence"/>
</dbReference>
<protein>
    <submittedName>
        <fullName evidence="3 4">Taurine catabolism dioxygenase TauD</fullName>
    </submittedName>
</protein>
<organism evidence="3">
    <name type="scientific">Anopheles sinensis</name>
    <name type="common">Mosquito</name>
    <dbReference type="NCBI Taxonomy" id="74873"/>
    <lineage>
        <taxon>Eukaryota</taxon>
        <taxon>Metazoa</taxon>
        <taxon>Ecdysozoa</taxon>
        <taxon>Arthropoda</taxon>
        <taxon>Hexapoda</taxon>
        <taxon>Insecta</taxon>
        <taxon>Pterygota</taxon>
        <taxon>Neoptera</taxon>
        <taxon>Endopterygota</taxon>
        <taxon>Diptera</taxon>
        <taxon>Nematocera</taxon>
        <taxon>Culicoidea</taxon>
        <taxon>Culicidae</taxon>
        <taxon>Anophelinae</taxon>
        <taxon>Anopheles</taxon>
    </lineage>
</organism>
<dbReference type="EMBL" id="KE525354">
    <property type="protein sequence ID" value="KFB51829.1"/>
    <property type="molecule type" value="Genomic_DNA"/>
</dbReference>
<dbReference type="VEuPathDB" id="VectorBase:ASIC019985"/>
<feature type="region of interest" description="Disordered" evidence="1">
    <location>
        <begin position="39"/>
        <end position="61"/>
    </location>
</feature>
<dbReference type="EnsemblMetazoa" id="ASIC019985-RA">
    <property type="protein sequence ID" value="ASIC019985-PA"/>
    <property type="gene ID" value="ASIC019985"/>
</dbReference>
<keyword evidence="5" id="KW-1185">Reference proteome</keyword>
<name>A0A084WNN5_ANOSI</name>
<accession>A0A084WNN5</accession>
<feature type="chain" id="PRO_5010760033" evidence="2">
    <location>
        <begin position="21"/>
        <end position="163"/>
    </location>
</feature>
<dbReference type="GO" id="GO:0051213">
    <property type="term" value="F:dioxygenase activity"/>
    <property type="evidence" value="ECO:0007669"/>
    <property type="project" value="UniProtKB-KW"/>
</dbReference>
<dbReference type="AlphaFoldDB" id="A0A084WNN5"/>
<proteinExistence type="predicted"/>
<feature type="signal peptide" evidence="2">
    <location>
        <begin position="1"/>
        <end position="20"/>
    </location>
</feature>
<dbReference type="EMBL" id="ATLV01024643">
    <property type="status" value="NOT_ANNOTATED_CDS"/>
    <property type="molecule type" value="Genomic_DNA"/>
</dbReference>
<feature type="compositionally biased region" description="Basic residues" evidence="1">
    <location>
        <begin position="44"/>
        <end position="54"/>
    </location>
</feature>
<keyword evidence="3" id="KW-0560">Oxidoreductase</keyword>
<evidence type="ECO:0000313" key="5">
    <source>
        <dbReference type="Proteomes" id="UP000030765"/>
    </source>
</evidence>
<reference evidence="4" key="2">
    <citation type="submission" date="2020-05" db="UniProtKB">
        <authorList>
            <consortium name="EnsemblMetazoa"/>
        </authorList>
    </citation>
    <scope>IDENTIFICATION</scope>
</reference>
<evidence type="ECO:0000313" key="3">
    <source>
        <dbReference type="EMBL" id="KFB51829.1"/>
    </source>
</evidence>
<sequence length="163" mass="17680">MRHTTYGALWTVDRFLLATAADMSLSHANLPNHATAVSSGLQKIKTRPRTRRKVAHDAEQSYSSPRAGFGLRLGLGLLDEGPKGGGSVFREALDNPRQNGSQKPASSVGLFCCYVPWFVSVSAAAVIPGTNRGTQCAKATRTKPGRHSTPVHTRRRYGPCEEY</sequence>
<evidence type="ECO:0000313" key="4">
    <source>
        <dbReference type="EnsemblMetazoa" id="ASIC019985-PA"/>
    </source>
</evidence>
<reference evidence="3 5" key="1">
    <citation type="journal article" date="2014" name="BMC Genomics">
        <title>Genome sequence of Anopheles sinensis provides insight into genetics basis of mosquito competence for malaria parasites.</title>
        <authorList>
            <person name="Zhou D."/>
            <person name="Zhang D."/>
            <person name="Ding G."/>
            <person name="Shi L."/>
            <person name="Hou Q."/>
            <person name="Ye Y."/>
            <person name="Xu Y."/>
            <person name="Zhou H."/>
            <person name="Xiong C."/>
            <person name="Li S."/>
            <person name="Yu J."/>
            <person name="Hong S."/>
            <person name="Yu X."/>
            <person name="Zou P."/>
            <person name="Chen C."/>
            <person name="Chang X."/>
            <person name="Wang W."/>
            <person name="Lv Y."/>
            <person name="Sun Y."/>
            <person name="Ma L."/>
            <person name="Shen B."/>
            <person name="Zhu C."/>
        </authorList>
    </citation>
    <scope>NUCLEOTIDE SEQUENCE [LARGE SCALE GENOMIC DNA]</scope>
</reference>
<keyword evidence="2" id="KW-0732">Signal</keyword>